<dbReference type="GO" id="GO:0006935">
    <property type="term" value="P:chemotaxis"/>
    <property type="evidence" value="ECO:0007669"/>
    <property type="project" value="UniProtKB-KW"/>
</dbReference>
<sequence>MAVKFLGQFLLERGLITPAQLLAATEAQRASNPLLGELAVRQGLLSEAQARRINERQRAEDRRFGDIALELGLLDTPEIEALLDAQKAGRKLFGQVLVEQGVLDAETLEKALVEHRAEQQAGNQELAATLAGHPLGELAQETTDLCMRLFPRMLATQVQPAGLADTVATATWPYTAHVRISGERSLRVGLSCDRATLQTLACAFLRVPTEQCDSELAADALGEIVNVLMGYVVRNTLSEDADYRATPPDFTRTAATLVDEGALAVQLNSQLGPLLLLVGE</sequence>
<evidence type="ECO:0000313" key="3">
    <source>
        <dbReference type="EMBL" id="ADV27953.1"/>
    </source>
</evidence>
<keyword evidence="4" id="KW-1185">Reference proteome</keyword>
<dbReference type="RefSeq" id="WP_013535781.1">
    <property type="nucleotide sequence ID" value="NC_014924.1"/>
</dbReference>
<dbReference type="STRING" id="743721.Psesu_2117"/>
<protein>
    <recommendedName>
        <fullName evidence="2">Chemotaxis phosphatase CheX-like domain-containing protein</fullName>
    </recommendedName>
</protein>
<evidence type="ECO:0000313" key="4">
    <source>
        <dbReference type="Proteomes" id="UP000008632"/>
    </source>
</evidence>
<name>E6WUG9_PSEUU</name>
<dbReference type="KEGG" id="psu:Psesu_2117"/>
<dbReference type="eggNOG" id="COG1406">
    <property type="taxonomic scope" value="Bacteria"/>
</dbReference>
<dbReference type="Gene3D" id="3.40.1550.10">
    <property type="entry name" value="CheC-like"/>
    <property type="match status" value="1"/>
</dbReference>
<dbReference type="HOGENOM" id="CLU_052003_0_0_6"/>
<dbReference type="AlphaFoldDB" id="E6WUG9"/>
<dbReference type="Proteomes" id="UP000008632">
    <property type="component" value="Chromosome"/>
</dbReference>
<gene>
    <name evidence="3" type="ordered locus">Psesu_2117</name>
</gene>
<proteinExistence type="predicted"/>
<feature type="domain" description="Chemotaxis phosphatase CheX-like" evidence="2">
    <location>
        <begin position="174"/>
        <end position="256"/>
    </location>
</feature>
<organism evidence="3 4">
    <name type="scientific">Pseudoxanthomonas suwonensis (strain 11-1)</name>
    <dbReference type="NCBI Taxonomy" id="743721"/>
    <lineage>
        <taxon>Bacteria</taxon>
        <taxon>Pseudomonadati</taxon>
        <taxon>Pseudomonadota</taxon>
        <taxon>Gammaproteobacteria</taxon>
        <taxon>Lysobacterales</taxon>
        <taxon>Lysobacteraceae</taxon>
        <taxon>Pseudoxanthomonas</taxon>
    </lineage>
</organism>
<dbReference type="SUPFAM" id="SSF103039">
    <property type="entry name" value="CheC-like"/>
    <property type="match status" value="1"/>
</dbReference>
<dbReference type="InterPro" id="IPR028051">
    <property type="entry name" value="CheX-like_dom"/>
</dbReference>
<dbReference type="OrthoDB" id="5614404at2"/>
<dbReference type="InterPro" id="IPR037257">
    <property type="entry name" value="T2SS_E_N_sf"/>
</dbReference>
<evidence type="ECO:0000256" key="1">
    <source>
        <dbReference type="ARBA" id="ARBA00022500"/>
    </source>
</evidence>
<keyword evidence="1" id="KW-0145">Chemotaxis</keyword>
<evidence type="ECO:0000259" key="2">
    <source>
        <dbReference type="Pfam" id="PF13690"/>
    </source>
</evidence>
<dbReference type="EMBL" id="CP002446">
    <property type="protein sequence ID" value="ADV27953.1"/>
    <property type="molecule type" value="Genomic_DNA"/>
</dbReference>
<dbReference type="Pfam" id="PF13690">
    <property type="entry name" value="CheX"/>
    <property type="match status" value="1"/>
</dbReference>
<accession>E6WUG9</accession>
<dbReference type="SUPFAM" id="SSF160246">
    <property type="entry name" value="EspE N-terminal domain-like"/>
    <property type="match status" value="2"/>
</dbReference>
<dbReference type="InterPro" id="IPR028976">
    <property type="entry name" value="CheC-like_sf"/>
</dbReference>
<reference evidence="3 4" key="1">
    <citation type="submission" date="2011-01" db="EMBL/GenBank/DDBJ databases">
        <title>Complete sequence of Pseudoxanthomonas suwonensis 11-1.</title>
        <authorList>
            <consortium name="US DOE Joint Genome Institute"/>
            <person name="Lucas S."/>
            <person name="Copeland A."/>
            <person name="Lapidus A."/>
            <person name="Cheng J.-F."/>
            <person name="Goodwin L."/>
            <person name="Pitluck S."/>
            <person name="Teshima H."/>
            <person name="Detter J.C."/>
            <person name="Han C."/>
            <person name="Tapia R."/>
            <person name="Land M."/>
            <person name="Hauser L."/>
            <person name="Kyrpides N."/>
            <person name="Ivanova N."/>
            <person name="Ovchinnikova G."/>
            <person name="Siebers A.K."/>
            <person name="Allgaier M."/>
            <person name="Thelen M.P."/>
            <person name="Hugenholtz P."/>
            <person name="Gladden J."/>
            <person name="Woyke T."/>
        </authorList>
    </citation>
    <scope>NUCLEOTIDE SEQUENCE [LARGE SCALE GENOMIC DNA]</scope>
    <source>
        <strain evidence="4">11-1</strain>
    </source>
</reference>